<organism evidence="2 3">
    <name type="scientific">Cercospora kikuchii</name>
    <dbReference type="NCBI Taxonomy" id="84275"/>
    <lineage>
        <taxon>Eukaryota</taxon>
        <taxon>Fungi</taxon>
        <taxon>Dikarya</taxon>
        <taxon>Ascomycota</taxon>
        <taxon>Pezizomycotina</taxon>
        <taxon>Dothideomycetes</taxon>
        <taxon>Dothideomycetidae</taxon>
        <taxon>Mycosphaerellales</taxon>
        <taxon>Mycosphaerellaceae</taxon>
        <taxon>Cercospora</taxon>
    </lineage>
</organism>
<reference evidence="2 3" key="1">
    <citation type="submission" date="2021-01" db="EMBL/GenBank/DDBJ databases">
        <title>Cercospora kikuchii MAFF 305040 whole genome shotgun sequence.</title>
        <authorList>
            <person name="Kashiwa T."/>
            <person name="Suzuki T."/>
        </authorList>
    </citation>
    <scope>NUCLEOTIDE SEQUENCE [LARGE SCALE GENOMIC DNA]</scope>
    <source>
        <strain evidence="2 3">MAFF 305040</strain>
    </source>
</reference>
<evidence type="ECO:0000313" key="3">
    <source>
        <dbReference type="Proteomes" id="UP000825890"/>
    </source>
</evidence>
<feature type="region of interest" description="Disordered" evidence="1">
    <location>
        <begin position="1"/>
        <end position="28"/>
    </location>
</feature>
<dbReference type="OrthoDB" id="3625962at2759"/>
<evidence type="ECO:0000313" key="2">
    <source>
        <dbReference type="EMBL" id="GIZ43422.1"/>
    </source>
</evidence>
<protein>
    <submittedName>
        <fullName evidence="2">Uncharacterized protein</fullName>
    </submittedName>
</protein>
<name>A0A9P3CHQ0_9PEZI</name>
<proteinExistence type="predicted"/>
<dbReference type="RefSeq" id="XP_044657909.1">
    <property type="nucleotide sequence ID" value="XM_044801974.1"/>
</dbReference>
<dbReference type="GeneID" id="68292225"/>
<dbReference type="AlphaFoldDB" id="A0A9P3CHQ0"/>
<keyword evidence="3" id="KW-1185">Reference proteome</keyword>
<evidence type="ECO:0000256" key="1">
    <source>
        <dbReference type="SAM" id="MobiDB-lite"/>
    </source>
</evidence>
<comment type="caution">
    <text evidence="2">The sequence shown here is derived from an EMBL/GenBank/DDBJ whole genome shotgun (WGS) entry which is preliminary data.</text>
</comment>
<feature type="region of interest" description="Disordered" evidence="1">
    <location>
        <begin position="69"/>
        <end position="110"/>
    </location>
</feature>
<dbReference type="EMBL" id="BOLY01000004">
    <property type="protein sequence ID" value="GIZ43422.1"/>
    <property type="molecule type" value="Genomic_DNA"/>
</dbReference>
<accession>A0A9P3CHQ0</accession>
<sequence>MFNKLKSKMSGPGKGNNNSKKSGLVDGASNVVGVPFGGDATGAGVAPSVAQAVAVNHANKKRLEGNKKAEVISQTKYGGKPPAMDSADKPSFGQSDPTACPNAKSHPKGQKWCSYCKAVNGPR</sequence>
<dbReference type="Proteomes" id="UP000825890">
    <property type="component" value="Unassembled WGS sequence"/>
</dbReference>
<gene>
    <name evidence="2" type="ORF">CKM354_000665000</name>
</gene>